<dbReference type="GO" id="GO:0006310">
    <property type="term" value="P:DNA recombination"/>
    <property type="evidence" value="ECO:0007669"/>
    <property type="project" value="InterPro"/>
</dbReference>
<evidence type="ECO:0000256" key="7">
    <source>
        <dbReference type="ARBA" id="ARBA00023125"/>
    </source>
</evidence>
<keyword evidence="3" id="KW-0547">Nucleotide-binding</keyword>
<evidence type="ECO:0000256" key="12">
    <source>
        <dbReference type="ARBA" id="ARBA00044550"/>
    </source>
</evidence>
<evidence type="ECO:0000256" key="1">
    <source>
        <dbReference type="ARBA" id="ARBA00005446"/>
    </source>
</evidence>
<dbReference type="GO" id="GO:0005524">
    <property type="term" value="F:ATP binding"/>
    <property type="evidence" value="ECO:0007669"/>
    <property type="project" value="UniProtKB-KW"/>
</dbReference>
<dbReference type="EC" id="5.6.2.4" evidence="10"/>
<evidence type="ECO:0000256" key="11">
    <source>
        <dbReference type="ARBA" id="ARBA00044535"/>
    </source>
</evidence>
<keyword evidence="4" id="KW-0378">Hydrolase</keyword>
<dbReference type="PANTHER" id="PTHR13710">
    <property type="entry name" value="DNA HELICASE RECQ FAMILY MEMBER"/>
    <property type="match status" value="1"/>
</dbReference>
<dbReference type="PROSITE" id="PS51194">
    <property type="entry name" value="HELICASE_CTER"/>
    <property type="match status" value="1"/>
</dbReference>
<feature type="domain" description="Helicase C-terminal" evidence="14">
    <location>
        <begin position="216"/>
        <end position="362"/>
    </location>
</feature>
<dbReference type="PANTHER" id="PTHR13710:SF105">
    <property type="entry name" value="ATP-DEPENDENT DNA HELICASE Q1"/>
    <property type="match status" value="1"/>
</dbReference>
<dbReference type="Gene3D" id="3.40.50.300">
    <property type="entry name" value="P-loop containing nucleotide triphosphate hydrolases"/>
    <property type="match status" value="2"/>
</dbReference>
<keyword evidence="2" id="KW-0479">Metal-binding</keyword>
<evidence type="ECO:0000256" key="10">
    <source>
        <dbReference type="ARBA" id="ARBA00034808"/>
    </source>
</evidence>
<organism evidence="15 16">
    <name type="scientific">Xylanibacter ruminicola</name>
    <name type="common">Prevotella ruminicola</name>
    <dbReference type="NCBI Taxonomy" id="839"/>
    <lineage>
        <taxon>Bacteria</taxon>
        <taxon>Pseudomonadati</taxon>
        <taxon>Bacteroidota</taxon>
        <taxon>Bacteroidia</taxon>
        <taxon>Bacteroidales</taxon>
        <taxon>Prevotellaceae</taxon>
        <taxon>Xylanibacter</taxon>
    </lineage>
</organism>
<keyword evidence="5 15" id="KW-0347">Helicase</keyword>
<evidence type="ECO:0000256" key="6">
    <source>
        <dbReference type="ARBA" id="ARBA00022840"/>
    </source>
</evidence>
<proteinExistence type="inferred from homology"/>
<dbReference type="GO" id="GO:0016787">
    <property type="term" value="F:hydrolase activity"/>
    <property type="evidence" value="ECO:0007669"/>
    <property type="project" value="UniProtKB-KW"/>
</dbReference>
<dbReference type="Gene3D" id="1.10.10.10">
    <property type="entry name" value="Winged helix-like DNA-binding domain superfamily/Winged helix DNA-binding domain"/>
    <property type="match status" value="1"/>
</dbReference>
<keyword evidence="8" id="KW-0413">Isomerase</keyword>
<dbReference type="EMBL" id="FNUV01000006">
    <property type="protein sequence ID" value="SEF98616.1"/>
    <property type="molecule type" value="Genomic_DNA"/>
</dbReference>
<dbReference type="InterPro" id="IPR011545">
    <property type="entry name" value="DEAD/DEAH_box_helicase_dom"/>
</dbReference>
<dbReference type="FunFam" id="3.40.50.300:FF:001389">
    <property type="entry name" value="ATP-dependent DNA helicase RecQ"/>
    <property type="match status" value="1"/>
</dbReference>
<comment type="catalytic activity">
    <reaction evidence="9">
        <text>Couples ATP hydrolysis with the unwinding of duplex DNA by translocating in the 3'-5' direction.</text>
        <dbReference type="EC" id="5.6.2.4"/>
    </reaction>
</comment>
<dbReference type="GO" id="GO:0005737">
    <property type="term" value="C:cytoplasm"/>
    <property type="evidence" value="ECO:0007669"/>
    <property type="project" value="TreeGrafter"/>
</dbReference>
<evidence type="ECO:0000256" key="5">
    <source>
        <dbReference type="ARBA" id="ARBA00022806"/>
    </source>
</evidence>
<dbReference type="InterPro" id="IPR036388">
    <property type="entry name" value="WH-like_DNA-bd_sf"/>
</dbReference>
<evidence type="ECO:0000259" key="14">
    <source>
        <dbReference type="PROSITE" id="PS51194"/>
    </source>
</evidence>
<dbReference type="InterPro" id="IPR001650">
    <property type="entry name" value="Helicase_C-like"/>
</dbReference>
<dbReference type="Pfam" id="PF16124">
    <property type="entry name" value="RecQ_Zn_bind"/>
    <property type="match status" value="1"/>
</dbReference>
<gene>
    <name evidence="15" type="ORF">SAMN05216354_2337</name>
</gene>
<evidence type="ECO:0000256" key="9">
    <source>
        <dbReference type="ARBA" id="ARBA00034617"/>
    </source>
</evidence>
<dbReference type="AlphaFoldDB" id="A0A1H5WH55"/>
<dbReference type="SMART" id="SM00487">
    <property type="entry name" value="DEXDc"/>
    <property type="match status" value="1"/>
</dbReference>
<dbReference type="GO" id="GO:0046872">
    <property type="term" value="F:metal ion binding"/>
    <property type="evidence" value="ECO:0007669"/>
    <property type="project" value="UniProtKB-KW"/>
</dbReference>
<reference evidence="15 16" key="1">
    <citation type="submission" date="2016-10" db="EMBL/GenBank/DDBJ databases">
        <authorList>
            <person name="de Groot N.N."/>
        </authorList>
    </citation>
    <scope>NUCLEOTIDE SEQUENCE [LARGE SCALE GENOMIC DNA]</scope>
    <source>
        <strain evidence="15 16">AR32</strain>
    </source>
</reference>
<protein>
    <recommendedName>
        <fullName evidence="11">ATP-dependent DNA helicase RecQ</fullName>
        <ecNumber evidence="10">5.6.2.4</ecNumber>
    </recommendedName>
    <alternativeName>
        <fullName evidence="12">DNA 3'-5' helicase RecQ</fullName>
    </alternativeName>
</protein>
<evidence type="ECO:0000313" key="15">
    <source>
        <dbReference type="EMBL" id="SEF98616.1"/>
    </source>
</evidence>
<keyword evidence="7" id="KW-0238">DNA-binding</keyword>
<keyword evidence="6" id="KW-0067">ATP-binding</keyword>
<dbReference type="GO" id="GO:0003677">
    <property type="term" value="F:DNA binding"/>
    <property type="evidence" value="ECO:0007669"/>
    <property type="project" value="UniProtKB-KW"/>
</dbReference>
<dbReference type="GO" id="GO:0043138">
    <property type="term" value="F:3'-5' DNA helicase activity"/>
    <property type="evidence" value="ECO:0007669"/>
    <property type="project" value="UniProtKB-EC"/>
</dbReference>
<evidence type="ECO:0000313" key="16">
    <source>
        <dbReference type="Proteomes" id="UP000236735"/>
    </source>
</evidence>
<dbReference type="RefSeq" id="WP_103916043.1">
    <property type="nucleotide sequence ID" value="NZ_FNUV01000006.1"/>
</dbReference>
<dbReference type="NCBIfam" id="TIGR00614">
    <property type="entry name" value="recQ_fam"/>
    <property type="match status" value="1"/>
</dbReference>
<dbReference type="SMART" id="SM00490">
    <property type="entry name" value="HELICc"/>
    <property type="match status" value="1"/>
</dbReference>
<evidence type="ECO:0000256" key="8">
    <source>
        <dbReference type="ARBA" id="ARBA00023235"/>
    </source>
</evidence>
<dbReference type="GO" id="GO:0030894">
    <property type="term" value="C:replisome"/>
    <property type="evidence" value="ECO:0007669"/>
    <property type="project" value="TreeGrafter"/>
</dbReference>
<dbReference type="Pfam" id="PF00270">
    <property type="entry name" value="DEAD"/>
    <property type="match status" value="1"/>
</dbReference>
<dbReference type="GO" id="GO:0009378">
    <property type="term" value="F:four-way junction helicase activity"/>
    <property type="evidence" value="ECO:0007669"/>
    <property type="project" value="TreeGrafter"/>
</dbReference>
<evidence type="ECO:0000256" key="4">
    <source>
        <dbReference type="ARBA" id="ARBA00022801"/>
    </source>
</evidence>
<dbReference type="PROSITE" id="PS51192">
    <property type="entry name" value="HELICASE_ATP_BIND_1"/>
    <property type="match status" value="1"/>
</dbReference>
<sequence length="631" mass="73062">MNYQEILKHYWGYDDFRGIQREIIESIGSGHDTLGLMPTGGGKSITFQVPALSMEGTCVVITPLIALMKDQVNNLRRRGIRAAAIYSGLTREEIIMTLENCIFGDIRILYVSPERLSSDLFQTKLRHMKVSFITVDEAHCISQWGYDFRPSYLEIAKIRKFLPNIPVLALTATATPQVVDDIQDRLSFQEKRVFRMSFERKNLAYVVRRTADKREELLHILSSMKGSAIVYARSRRRTKEFSDLINEAGISATFYHAGLDSVVKDDRQKAWQEDKVRVMVATNAFGMGIDKPDVRLVVHIDCPDSTEAYFQEAGRAGRDGFKAYAVLLYNDSDKRKLEKRIADTFPEKDYIREIYEHLAYYYQIGVGSGYGHTFEFNIDKFCHTYRHFPIQVDAALKILTRAGYIEYTEEQDNQARVMFTLDRNDLYRLESNTPNEEKVVTALLRNYGGLFTDYNYIDEAFLASQCGIQPHQVYMILKSLSQRHILHFIPQKKTPYIRYTQRREDKEHILLMPAVYEERKHQFTLRIHAMLSYATNDSICRSRQLLHYFGEENSHDCHQCDVCLDHHKSAASEPRLNEAMTQILSLLDDGMPHPITDIRDIQLPTAELDAALEYLFKEEIIRQEDGMLLKV</sequence>
<name>A0A1H5WH55_XYLRU</name>
<dbReference type="SUPFAM" id="SSF52540">
    <property type="entry name" value="P-loop containing nucleoside triphosphate hydrolases"/>
    <property type="match status" value="1"/>
</dbReference>
<evidence type="ECO:0000256" key="3">
    <source>
        <dbReference type="ARBA" id="ARBA00022741"/>
    </source>
</evidence>
<feature type="domain" description="Helicase ATP-binding" evidence="13">
    <location>
        <begin position="24"/>
        <end position="192"/>
    </location>
</feature>
<dbReference type="CDD" id="cd17920">
    <property type="entry name" value="DEXHc_RecQ"/>
    <property type="match status" value="1"/>
</dbReference>
<accession>A0A1H5WH55</accession>
<evidence type="ECO:0000256" key="2">
    <source>
        <dbReference type="ARBA" id="ARBA00022723"/>
    </source>
</evidence>
<dbReference type="InterPro" id="IPR004589">
    <property type="entry name" value="DNA_helicase_ATP-dep_RecQ"/>
</dbReference>
<evidence type="ECO:0000259" key="13">
    <source>
        <dbReference type="PROSITE" id="PS51192"/>
    </source>
</evidence>
<dbReference type="InterPro" id="IPR027417">
    <property type="entry name" value="P-loop_NTPase"/>
</dbReference>
<dbReference type="InterPro" id="IPR014001">
    <property type="entry name" value="Helicase_ATP-bd"/>
</dbReference>
<dbReference type="Pfam" id="PF00271">
    <property type="entry name" value="Helicase_C"/>
    <property type="match status" value="1"/>
</dbReference>
<dbReference type="Proteomes" id="UP000236735">
    <property type="component" value="Unassembled WGS sequence"/>
</dbReference>
<dbReference type="GO" id="GO:0006281">
    <property type="term" value="P:DNA repair"/>
    <property type="evidence" value="ECO:0007669"/>
    <property type="project" value="TreeGrafter"/>
</dbReference>
<dbReference type="InterPro" id="IPR032284">
    <property type="entry name" value="RecQ_Zn-bd"/>
</dbReference>
<comment type="similarity">
    <text evidence="1">Belongs to the helicase family. RecQ subfamily.</text>
</comment>
<dbReference type="GO" id="GO:0043590">
    <property type="term" value="C:bacterial nucleoid"/>
    <property type="evidence" value="ECO:0007669"/>
    <property type="project" value="TreeGrafter"/>
</dbReference>